<evidence type="ECO:0000256" key="7">
    <source>
        <dbReference type="SAM" id="Coils"/>
    </source>
</evidence>
<evidence type="ECO:0000313" key="10">
    <source>
        <dbReference type="Proteomes" id="UP000199136"/>
    </source>
</evidence>
<dbReference type="EMBL" id="FOXW01000002">
    <property type="protein sequence ID" value="SFQ11277.1"/>
    <property type="molecule type" value="Genomic_DNA"/>
</dbReference>
<dbReference type="InterPro" id="IPR019933">
    <property type="entry name" value="DivIVA_domain"/>
</dbReference>
<keyword evidence="10" id="KW-1185">Reference proteome</keyword>
<evidence type="ECO:0000256" key="1">
    <source>
        <dbReference type="ARBA" id="ARBA00004496"/>
    </source>
</evidence>
<dbReference type="RefSeq" id="WP_092479676.1">
    <property type="nucleotide sequence ID" value="NZ_FOXW01000002.1"/>
</dbReference>
<keyword evidence="5 7" id="KW-0175">Coiled coil</keyword>
<evidence type="ECO:0000313" key="9">
    <source>
        <dbReference type="EMBL" id="SFQ11277.1"/>
    </source>
</evidence>
<reference evidence="9 10" key="1">
    <citation type="submission" date="2016-10" db="EMBL/GenBank/DDBJ databases">
        <authorList>
            <person name="de Groot N.N."/>
        </authorList>
    </citation>
    <scope>NUCLEOTIDE SEQUENCE [LARGE SCALE GENOMIC DNA]</scope>
    <source>
        <strain evidence="9 10">DSM 20581</strain>
    </source>
</reference>
<feature type="compositionally biased region" description="Basic and acidic residues" evidence="8">
    <location>
        <begin position="195"/>
        <end position="212"/>
    </location>
</feature>
<evidence type="ECO:0000256" key="4">
    <source>
        <dbReference type="ARBA" id="ARBA00022618"/>
    </source>
</evidence>
<dbReference type="Gene3D" id="6.10.250.660">
    <property type="match status" value="1"/>
</dbReference>
<dbReference type="PANTHER" id="PTHR35794:SF2">
    <property type="entry name" value="CELL DIVISION PROTEIN DIVIVA"/>
    <property type="match status" value="1"/>
</dbReference>
<dbReference type="Proteomes" id="UP000199136">
    <property type="component" value="Unassembled WGS sequence"/>
</dbReference>
<dbReference type="STRING" id="82801.SAMN04488506_0605"/>
<keyword evidence="6" id="KW-0131">Cell cycle</keyword>
<comment type="similarity">
    <text evidence="2">Belongs to the DivIVA family.</text>
</comment>
<protein>
    <submittedName>
        <fullName evidence="9">Cell division initiation protein</fullName>
    </submittedName>
</protein>
<dbReference type="Pfam" id="PF05103">
    <property type="entry name" value="DivIVA"/>
    <property type="match status" value="1"/>
</dbReference>
<evidence type="ECO:0000256" key="3">
    <source>
        <dbReference type="ARBA" id="ARBA00022490"/>
    </source>
</evidence>
<dbReference type="NCBIfam" id="TIGR03544">
    <property type="entry name" value="DivI1A_domain"/>
    <property type="match status" value="1"/>
</dbReference>
<dbReference type="PANTHER" id="PTHR35794">
    <property type="entry name" value="CELL DIVISION PROTEIN DIVIVA"/>
    <property type="match status" value="1"/>
</dbReference>
<dbReference type="GO" id="GO:0005737">
    <property type="term" value="C:cytoplasm"/>
    <property type="evidence" value="ECO:0007669"/>
    <property type="project" value="UniProtKB-SubCell"/>
</dbReference>
<dbReference type="GO" id="GO:0051301">
    <property type="term" value="P:cell division"/>
    <property type="evidence" value="ECO:0007669"/>
    <property type="project" value="UniProtKB-KW"/>
</dbReference>
<evidence type="ECO:0000256" key="8">
    <source>
        <dbReference type="SAM" id="MobiDB-lite"/>
    </source>
</evidence>
<proteinExistence type="inferred from homology"/>
<name>A0A1I5VVF9_9LACT</name>
<evidence type="ECO:0000256" key="2">
    <source>
        <dbReference type="ARBA" id="ARBA00009008"/>
    </source>
</evidence>
<comment type="subcellular location">
    <subcellularLocation>
        <location evidence="1">Cytoplasm</location>
    </subcellularLocation>
</comment>
<organism evidence="9 10">
    <name type="scientific">Desemzia incerta</name>
    <dbReference type="NCBI Taxonomy" id="82801"/>
    <lineage>
        <taxon>Bacteria</taxon>
        <taxon>Bacillati</taxon>
        <taxon>Bacillota</taxon>
        <taxon>Bacilli</taxon>
        <taxon>Lactobacillales</taxon>
        <taxon>Carnobacteriaceae</taxon>
        <taxon>Desemzia</taxon>
    </lineage>
</organism>
<feature type="coiled-coil region" evidence="7">
    <location>
        <begin position="29"/>
        <end position="124"/>
    </location>
</feature>
<keyword evidence="3" id="KW-0963">Cytoplasm</keyword>
<evidence type="ECO:0000256" key="6">
    <source>
        <dbReference type="ARBA" id="ARBA00023306"/>
    </source>
</evidence>
<dbReference type="InterPro" id="IPR007793">
    <property type="entry name" value="DivIVA_fam"/>
</dbReference>
<dbReference type="OrthoDB" id="9815492at2"/>
<gene>
    <name evidence="9" type="ORF">SAMN04488506_0605</name>
</gene>
<accession>A0A1I5VVF9</accession>
<feature type="region of interest" description="Disordered" evidence="8">
    <location>
        <begin position="189"/>
        <end position="231"/>
    </location>
</feature>
<dbReference type="AlphaFoldDB" id="A0A1I5VVF9"/>
<keyword evidence="4 9" id="KW-0132">Cell division</keyword>
<sequence>MVLTPLDIHNKEFPVKMRGYDQDEVNDYLDQIIKDYEAILKDKKELEKNLKFAEEKVAYYNNLQESLNKSIIVAQEAADRLKENSDKEAAIIIQEAENNADRLLNDSVEKARRITAETEELKKQSRVFKQRLQLMIESQLEMVKNNEWDELLKSDVEEVIEIPTVKEFLKKTETNEKRLPVDVEKAIITDDDSERTESIEVHSETVSEKTSSETDEADYEEGNMPAVEMPL</sequence>
<evidence type="ECO:0000256" key="5">
    <source>
        <dbReference type="ARBA" id="ARBA00023054"/>
    </source>
</evidence>